<comment type="caution">
    <text evidence="5">The sequence shown here is derived from an EMBL/GenBank/DDBJ whole genome shotgun (WGS) entry which is preliminary data.</text>
</comment>
<proteinExistence type="predicted"/>
<name>A0A2N3LUT0_9HYPH</name>
<dbReference type="CDD" id="cd00093">
    <property type="entry name" value="HTH_XRE"/>
    <property type="match status" value="1"/>
</dbReference>
<dbReference type="InterPro" id="IPR036286">
    <property type="entry name" value="LexA/Signal_pep-like_sf"/>
</dbReference>
<dbReference type="Gene3D" id="1.10.260.40">
    <property type="entry name" value="lambda repressor-like DNA-binding domains"/>
    <property type="match status" value="1"/>
</dbReference>
<keyword evidence="2" id="KW-0238">DNA-binding</keyword>
<dbReference type="SUPFAM" id="SSF47413">
    <property type="entry name" value="lambda repressor-like DNA-binding domains"/>
    <property type="match status" value="1"/>
</dbReference>
<dbReference type="PROSITE" id="PS50943">
    <property type="entry name" value="HTH_CROC1"/>
    <property type="match status" value="1"/>
</dbReference>
<dbReference type="AlphaFoldDB" id="A0A2N3LUT0"/>
<keyword evidence="1" id="KW-0805">Transcription regulation</keyword>
<dbReference type="SUPFAM" id="SSF51306">
    <property type="entry name" value="LexA/Signal peptidase"/>
    <property type="match status" value="1"/>
</dbReference>
<dbReference type="InterPro" id="IPR015927">
    <property type="entry name" value="Peptidase_S24_S26A/B/C"/>
</dbReference>
<dbReference type="Pfam" id="PF01381">
    <property type="entry name" value="HTH_3"/>
    <property type="match status" value="1"/>
</dbReference>
<evidence type="ECO:0000313" key="5">
    <source>
        <dbReference type="EMBL" id="PKR88400.1"/>
    </source>
</evidence>
<dbReference type="InterPro" id="IPR010982">
    <property type="entry name" value="Lambda_DNA-bd_dom_sf"/>
</dbReference>
<reference evidence="5 6" key="1">
    <citation type="submission" date="2017-12" db="EMBL/GenBank/DDBJ databases">
        <title>Anaerobic carbon monoxide metabolism by Pleomorphomonas carboxyditropha sp. nov., a new mesophilic hydrogenogenic carboxidotroph.</title>
        <authorList>
            <person name="Esquivel-Elizondo S."/>
            <person name="Krajmalnik-Brown R."/>
        </authorList>
    </citation>
    <scope>NUCLEOTIDE SEQUENCE [LARGE SCALE GENOMIC DNA]</scope>
    <source>
        <strain evidence="5 6">R5-392</strain>
    </source>
</reference>
<evidence type="ECO:0000256" key="1">
    <source>
        <dbReference type="ARBA" id="ARBA00023015"/>
    </source>
</evidence>
<keyword evidence="6" id="KW-1185">Reference proteome</keyword>
<dbReference type="PANTHER" id="PTHR40661:SF3">
    <property type="entry name" value="FELS-1 PROPHAGE TRANSCRIPTIONAL REGULATOR"/>
    <property type="match status" value="1"/>
</dbReference>
<organism evidence="5 6">
    <name type="scientific">Pleomorphomonas diazotrophica</name>
    <dbReference type="NCBI Taxonomy" id="1166257"/>
    <lineage>
        <taxon>Bacteria</taxon>
        <taxon>Pseudomonadati</taxon>
        <taxon>Pseudomonadota</taxon>
        <taxon>Alphaproteobacteria</taxon>
        <taxon>Hyphomicrobiales</taxon>
        <taxon>Pleomorphomonadaceae</taxon>
        <taxon>Pleomorphomonas</taxon>
    </lineage>
</organism>
<dbReference type="SMART" id="SM00530">
    <property type="entry name" value="HTH_XRE"/>
    <property type="match status" value="1"/>
</dbReference>
<sequence length="249" mass="27253">MNNGHNPTMEQTWKSRLERLMREKGFNMKSLSLKAGLGETYVRDILKRGREPGVEKARALAEVLGVRMTEIISEPYAIAREAETEHVPFDEDNGNGWQEGWQARLPGGSAEVDARAGAGDGSSGQVLTLRSGGIQSGHLVTGEWVVPRIHLGANPARVIFIPVIGTSMQPILNPSDVVAVDTTVSDIKDAEIYVIDEGDGPSVKRLRLNHDDNPRTVDIISENPAIPPKRRPAELVRVIGLVIGKWSRM</sequence>
<keyword evidence="3" id="KW-0804">Transcription</keyword>
<feature type="domain" description="HTH cro/C1-type" evidence="4">
    <location>
        <begin position="17"/>
        <end position="71"/>
    </location>
</feature>
<dbReference type="Proteomes" id="UP000233491">
    <property type="component" value="Unassembled WGS sequence"/>
</dbReference>
<dbReference type="OrthoDB" id="528805at2"/>
<dbReference type="Pfam" id="PF00717">
    <property type="entry name" value="Peptidase_S24"/>
    <property type="match status" value="1"/>
</dbReference>
<evidence type="ECO:0000256" key="3">
    <source>
        <dbReference type="ARBA" id="ARBA00023163"/>
    </source>
</evidence>
<evidence type="ECO:0000313" key="6">
    <source>
        <dbReference type="Proteomes" id="UP000233491"/>
    </source>
</evidence>
<dbReference type="InterPro" id="IPR039418">
    <property type="entry name" value="LexA-like"/>
</dbReference>
<evidence type="ECO:0000256" key="2">
    <source>
        <dbReference type="ARBA" id="ARBA00023125"/>
    </source>
</evidence>
<protein>
    <recommendedName>
        <fullName evidence="4">HTH cro/C1-type domain-containing protein</fullName>
    </recommendedName>
</protein>
<accession>A0A2N3LUT0</accession>
<dbReference type="InterPro" id="IPR001387">
    <property type="entry name" value="Cro/C1-type_HTH"/>
</dbReference>
<evidence type="ECO:0000259" key="4">
    <source>
        <dbReference type="PROSITE" id="PS50943"/>
    </source>
</evidence>
<dbReference type="PANTHER" id="PTHR40661">
    <property type="match status" value="1"/>
</dbReference>
<dbReference type="EMBL" id="PJNW01000012">
    <property type="protein sequence ID" value="PKR88400.1"/>
    <property type="molecule type" value="Genomic_DNA"/>
</dbReference>
<dbReference type="Gene3D" id="2.10.109.10">
    <property type="entry name" value="Umud Fragment, subunit A"/>
    <property type="match status" value="1"/>
</dbReference>
<dbReference type="CDD" id="cd06529">
    <property type="entry name" value="S24_LexA-like"/>
    <property type="match status" value="1"/>
</dbReference>
<dbReference type="GO" id="GO:0003677">
    <property type="term" value="F:DNA binding"/>
    <property type="evidence" value="ECO:0007669"/>
    <property type="project" value="UniProtKB-KW"/>
</dbReference>
<gene>
    <name evidence="5" type="ORF">CXZ10_15395</name>
</gene>